<organism evidence="1 2">
    <name type="scientific">Cronartium quercuum f. sp. fusiforme G11</name>
    <dbReference type="NCBI Taxonomy" id="708437"/>
    <lineage>
        <taxon>Eukaryota</taxon>
        <taxon>Fungi</taxon>
        <taxon>Dikarya</taxon>
        <taxon>Basidiomycota</taxon>
        <taxon>Pucciniomycotina</taxon>
        <taxon>Pucciniomycetes</taxon>
        <taxon>Pucciniales</taxon>
        <taxon>Coleosporiaceae</taxon>
        <taxon>Cronartium</taxon>
    </lineage>
</organism>
<evidence type="ECO:0000313" key="1">
    <source>
        <dbReference type="EMBL" id="KAG0140697.1"/>
    </source>
</evidence>
<keyword evidence="2" id="KW-1185">Reference proteome</keyword>
<gene>
    <name evidence="1" type="ORF">CROQUDRAFT_664854</name>
</gene>
<sequence length="59" mass="6718">MSTTGLRMDPNKLKTIAEWAYPKNLGEIRRFIGGLTELTKQMAKTSTKVYVIPERAKPH</sequence>
<dbReference type="InterPro" id="IPR043502">
    <property type="entry name" value="DNA/RNA_pol_sf"/>
</dbReference>
<evidence type="ECO:0000313" key="2">
    <source>
        <dbReference type="Proteomes" id="UP000886653"/>
    </source>
</evidence>
<dbReference type="AlphaFoldDB" id="A0A9P6N7Z9"/>
<accession>A0A9P6N7Z9</accession>
<dbReference type="SUPFAM" id="SSF56672">
    <property type="entry name" value="DNA/RNA polymerases"/>
    <property type="match status" value="1"/>
</dbReference>
<name>A0A9P6N7Z9_9BASI</name>
<dbReference type="OrthoDB" id="1914663at2759"/>
<reference evidence="1" key="1">
    <citation type="submission" date="2013-11" db="EMBL/GenBank/DDBJ databases">
        <title>Genome sequence of the fusiform rust pathogen reveals effectors for host alternation and coevolution with pine.</title>
        <authorList>
            <consortium name="DOE Joint Genome Institute"/>
            <person name="Smith K."/>
            <person name="Pendleton A."/>
            <person name="Kubisiak T."/>
            <person name="Anderson C."/>
            <person name="Salamov A."/>
            <person name="Aerts A."/>
            <person name="Riley R."/>
            <person name="Clum A."/>
            <person name="Lindquist E."/>
            <person name="Ence D."/>
            <person name="Campbell M."/>
            <person name="Kronenberg Z."/>
            <person name="Feau N."/>
            <person name="Dhillon B."/>
            <person name="Hamelin R."/>
            <person name="Burleigh J."/>
            <person name="Smith J."/>
            <person name="Yandell M."/>
            <person name="Nelson C."/>
            <person name="Grigoriev I."/>
            <person name="Davis J."/>
        </authorList>
    </citation>
    <scope>NUCLEOTIDE SEQUENCE</scope>
    <source>
        <strain evidence="1">G11</strain>
    </source>
</reference>
<protein>
    <submittedName>
        <fullName evidence="1">Uncharacterized protein</fullName>
    </submittedName>
</protein>
<comment type="caution">
    <text evidence="1">The sequence shown here is derived from an EMBL/GenBank/DDBJ whole genome shotgun (WGS) entry which is preliminary data.</text>
</comment>
<dbReference type="Proteomes" id="UP000886653">
    <property type="component" value="Unassembled WGS sequence"/>
</dbReference>
<proteinExistence type="predicted"/>
<dbReference type="EMBL" id="MU167426">
    <property type="protein sequence ID" value="KAG0140697.1"/>
    <property type="molecule type" value="Genomic_DNA"/>
</dbReference>